<dbReference type="Gene3D" id="3.40.50.150">
    <property type="entry name" value="Vaccinia Virus protein VP39"/>
    <property type="match status" value="1"/>
</dbReference>
<dbReference type="AlphaFoldDB" id="A0A8J9ZZA2"/>
<proteinExistence type="predicted"/>
<dbReference type="GO" id="GO:0008168">
    <property type="term" value="F:methyltransferase activity"/>
    <property type="evidence" value="ECO:0007669"/>
    <property type="project" value="UniProtKB-KW"/>
</dbReference>
<evidence type="ECO:0000256" key="1">
    <source>
        <dbReference type="ARBA" id="ARBA00022603"/>
    </source>
</evidence>
<evidence type="ECO:0000313" key="4">
    <source>
        <dbReference type="Proteomes" id="UP000838412"/>
    </source>
</evidence>
<organism evidence="3 4">
    <name type="scientific">Branchiostoma lanceolatum</name>
    <name type="common">Common lancelet</name>
    <name type="synonym">Amphioxus lanceolatum</name>
    <dbReference type="NCBI Taxonomy" id="7740"/>
    <lineage>
        <taxon>Eukaryota</taxon>
        <taxon>Metazoa</taxon>
        <taxon>Chordata</taxon>
        <taxon>Cephalochordata</taxon>
        <taxon>Leptocardii</taxon>
        <taxon>Amphioxiformes</taxon>
        <taxon>Branchiostomatidae</taxon>
        <taxon>Branchiostoma</taxon>
    </lineage>
</organism>
<protein>
    <submittedName>
        <fullName evidence="3">HNMT protein</fullName>
    </submittedName>
</protein>
<keyword evidence="1" id="KW-0489">Methyltransferase</keyword>
<dbReference type="FunFam" id="3.40.50.150:FF:000118">
    <property type="entry name" value="Histamine N-methyltransferase"/>
    <property type="match status" value="1"/>
</dbReference>
<accession>A0A8J9ZZA2</accession>
<reference evidence="3" key="1">
    <citation type="submission" date="2022-01" db="EMBL/GenBank/DDBJ databases">
        <authorList>
            <person name="Braso-Vives M."/>
        </authorList>
    </citation>
    <scope>NUCLEOTIDE SEQUENCE</scope>
</reference>
<gene>
    <name evidence="3" type="primary">HNMT</name>
    <name evidence="3" type="ORF">BLAG_LOCUS19053</name>
</gene>
<dbReference type="Pfam" id="PF13489">
    <property type="entry name" value="Methyltransf_23"/>
    <property type="match status" value="1"/>
</dbReference>
<dbReference type="Proteomes" id="UP000838412">
    <property type="component" value="Chromosome 5"/>
</dbReference>
<keyword evidence="4" id="KW-1185">Reference proteome</keyword>
<dbReference type="GO" id="GO:0032259">
    <property type="term" value="P:methylation"/>
    <property type="evidence" value="ECO:0007669"/>
    <property type="project" value="UniProtKB-KW"/>
</dbReference>
<name>A0A8J9ZZA2_BRALA</name>
<sequence length="265" mass="29919">MGGGGSKDLYLSFGSKVPDTVLQEAGADLRVLGIGSGSGEADSIILKKLLQCHNSVYSRAVDPSGEMIERFKALVREDTSLRGVTFDWRHQTAEEYFQRRENTRFHLLHAVHVMYYVENLHATLRNMWEQLADSGHMVVTMETDKSGVWKLRDKFWECFGQGDRLTSSLRMSGDVKQWLDAMDISYVTSGYETNVNVTECFKENSEAGKQLLDFLTKTPYICDNPEMRTAALESIRCNASVVEERILLKQIGEAVIAFKKGAEKK</sequence>
<dbReference type="SUPFAM" id="SSF53335">
    <property type="entry name" value="S-adenosyl-L-methionine-dependent methyltransferases"/>
    <property type="match status" value="1"/>
</dbReference>
<dbReference type="EMBL" id="OV696690">
    <property type="protein sequence ID" value="CAH1264851.1"/>
    <property type="molecule type" value="Genomic_DNA"/>
</dbReference>
<keyword evidence="2" id="KW-0808">Transferase</keyword>
<evidence type="ECO:0000256" key="2">
    <source>
        <dbReference type="ARBA" id="ARBA00022679"/>
    </source>
</evidence>
<dbReference type="InterPro" id="IPR029063">
    <property type="entry name" value="SAM-dependent_MTases_sf"/>
</dbReference>
<dbReference type="OrthoDB" id="5984880at2759"/>
<evidence type="ECO:0000313" key="3">
    <source>
        <dbReference type="EMBL" id="CAH1264851.1"/>
    </source>
</evidence>